<keyword evidence="3 8" id="KW-0436">Ligase</keyword>
<comment type="function">
    <text evidence="8">Ligates lysine onto the cytidine present at position 34 of the AUA codon-specific tRNA(Ile) that contains the anticodon CAU, in an ATP-dependent manner. Cytidine is converted to lysidine, thus changing the amino acid specificity of the tRNA from methionine to isoleucine.</text>
</comment>
<evidence type="ECO:0000259" key="9">
    <source>
        <dbReference type="SMART" id="SM00977"/>
    </source>
</evidence>
<evidence type="ECO:0000256" key="1">
    <source>
        <dbReference type="ARBA" id="ARBA00004496"/>
    </source>
</evidence>
<keyword evidence="11" id="KW-1185">Reference proteome</keyword>
<feature type="domain" description="Lysidine-tRNA(Ile) synthetase C-terminal" evidence="9">
    <location>
        <begin position="352"/>
        <end position="418"/>
    </location>
</feature>
<dbReference type="SMART" id="SM00977">
    <property type="entry name" value="TilS_C"/>
    <property type="match status" value="1"/>
</dbReference>
<evidence type="ECO:0000313" key="10">
    <source>
        <dbReference type="EMBL" id="MCL7713540.1"/>
    </source>
</evidence>
<dbReference type="Pfam" id="PF09179">
    <property type="entry name" value="TilS"/>
    <property type="match status" value="1"/>
</dbReference>
<organism evidence="10 11">
    <name type="scientific">Stenotrophomonas mori</name>
    <dbReference type="NCBI Taxonomy" id="2871096"/>
    <lineage>
        <taxon>Bacteria</taxon>
        <taxon>Pseudomonadati</taxon>
        <taxon>Pseudomonadota</taxon>
        <taxon>Gammaproteobacteria</taxon>
        <taxon>Lysobacterales</taxon>
        <taxon>Lysobacteraceae</taxon>
        <taxon>Stenotrophomonas</taxon>
    </lineage>
</organism>
<dbReference type="InterPro" id="IPR012796">
    <property type="entry name" value="Lysidine-tRNA-synth_C"/>
</dbReference>
<evidence type="ECO:0000256" key="3">
    <source>
        <dbReference type="ARBA" id="ARBA00022598"/>
    </source>
</evidence>
<dbReference type="SUPFAM" id="SSF56037">
    <property type="entry name" value="PheT/TilS domain"/>
    <property type="match status" value="1"/>
</dbReference>
<dbReference type="PANTHER" id="PTHR43033:SF1">
    <property type="entry name" value="TRNA(ILE)-LYSIDINE SYNTHASE-RELATED"/>
    <property type="match status" value="1"/>
</dbReference>
<dbReference type="InterPro" id="IPR011063">
    <property type="entry name" value="TilS/TtcA_N"/>
</dbReference>
<comment type="similarity">
    <text evidence="8">Belongs to the tRNA(Ile)-lysidine synthase family.</text>
</comment>
<keyword evidence="5 8" id="KW-0547">Nucleotide-binding</keyword>
<feature type="binding site" evidence="8">
    <location>
        <begin position="22"/>
        <end position="27"/>
    </location>
    <ligand>
        <name>ATP</name>
        <dbReference type="ChEBI" id="CHEBI:30616"/>
    </ligand>
</feature>
<dbReference type="Gene3D" id="1.20.59.20">
    <property type="match status" value="1"/>
</dbReference>
<keyword evidence="6 8" id="KW-0067">ATP-binding</keyword>
<dbReference type="InterPro" id="IPR012795">
    <property type="entry name" value="tRNA_Ile_lys_synt_N"/>
</dbReference>
<keyword evidence="2 8" id="KW-0963">Cytoplasm</keyword>
<dbReference type="HAMAP" id="MF_01161">
    <property type="entry name" value="tRNA_Ile_lys_synt"/>
    <property type="match status" value="1"/>
</dbReference>
<evidence type="ECO:0000256" key="2">
    <source>
        <dbReference type="ARBA" id="ARBA00022490"/>
    </source>
</evidence>
<sequence length="439" mass="48277">MTPLASSLLDAAAGAPVLVGFSGGLDSTVLLHLLATDPLRHATGLRAVHVHHGLQTGADEWAAHCQRTCDAWRLPLQVVRVQVQAEAADGPEAAARRARHAAFADLLRPGEWLALAHHRDDQAETFLLHALRGAGVEGLAAMRGRRRFGPGQLWRPLLQVPRAALEAHARQHRLHWIEDPSNGDDAFDRNFLRNTLMPLLAERWPEAGARFARSATLAAEAAALLLPQDEQRLRACLDDDGTLSIPALAALPAGAGARVLRLWSHRCGLPPLPGNGVERIRDELLAAAPDRLPEFRWQTARIIRWRDRLHAVDGLRPWPPGWQARWEGRTPLVLPDGGRLELHGAAGFQRPVCVRQRRGGERIQLPGRSHSHLLKHRLQASATPPWLRPHLPLLCEGDQVLAAGDRIVSSPLHDWLHAHGAQLCWHPPGNSRPGRPDAN</sequence>
<dbReference type="PANTHER" id="PTHR43033">
    <property type="entry name" value="TRNA(ILE)-LYSIDINE SYNTHASE-RELATED"/>
    <property type="match status" value="1"/>
</dbReference>
<dbReference type="GO" id="GO:0032267">
    <property type="term" value="F:tRNA(Ile)-lysidine synthase activity"/>
    <property type="evidence" value="ECO:0007669"/>
    <property type="project" value="UniProtKB-EC"/>
</dbReference>
<comment type="subcellular location">
    <subcellularLocation>
        <location evidence="1 8">Cytoplasm</location>
    </subcellularLocation>
</comment>
<dbReference type="Pfam" id="PF01171">
    <property type="entry name" value="ATP_bind_3"/>
    <property type="match status" value="1"/>
</dbReference>
<comment type="catalytic activity">
    <reaction evidence="7 8">
        <text>cytidine(34) in tRNA(Ile2) + L-lysine + ATP = lysidine(34) in tRNA(Ile2) + AMP + diphosphate + H(+)</text>
        <dbReference type="Rhea" id="RHEA:43744"/>
        <dbReference type="Rhea" id="RHEA-COMP:10625"/>
        <dbReference type="Rhea" id="RHEA-COMP:10670"/>
        <dbReference type="ChEBI" id="CHEBI:15378"/>
        <dbReference type="ChEBI" id="CHEBI:30616"/>
        <dbReference type="ChEBI" id="CHEBI:32551"/>
        <dbReference type="ChEBI" id="CHEBI:33019"/>
        <dbReference type="ChEBI" id="CHEBI:82748"/>
        <dbReference type="ChEBI" id="CHEBI:83665"/>
        <dbReference type="ChEBI" id="CHEBI:456215"/>
        <dbReference type="EC" id="6.3.4.19"/>
    </reaction>
</comment>
<dbReference type="NCBIfam" id="TIGR02432">
    <property type="entry name" value="lysidine_TilS_N"/>
    <property type="match status" value="1"/>
</dbReference>
<evidence type="ECO:0000256" key="8">
    <source>
        <dbReference type="HAMAP-Rule" id="MF_01161"/>
    </source>
</evidence>
<evidence type="ECO:0000256" key="7">
    <source>
        <dbReference type="ARBA" id="ARBA00048539"/>
    </source>
</evidence>
<dbReference type="Gene3D" id="3.40.50.620">
    <property type="entry name" value="HUPs"/>
    <property type="match status" value="1"/>
</dbReference>
<name>A0ABT0SEV0_9GAMM</name>
<keyword evidence="4 8" id="KW-0819">tRNA processing</keyword>
<dbReference type="EMBL" id="JAIKTS010000001">
    <property type="protein sequence ID" value="MCL7713540.1"/>
    <property type="molecule type" value="Genomic_DNA"/>
</dbReference>
<comment type="caution">
    <text evidence="10">The sequence shown here is derived from an EMBL/GenBank/DDBJ whole genome shotgun (WGS) entry which is preliminary data.</text>
</comment>
<evidence type="ECO:0000313" key="11">
    <source>
        <dbReference type="Proteomes" id="UP001431235"/>
    </source>
</evidence>
<dbReference type="InterPro" id="IPR012094">
    <property type="entry name" value="tRNA_Ile_lys_synt"/>
</dbReference>
<evidence type="ECO:0000256" key="5">
    <source>
        <dbReference type="ARBA" id="ARBA00022741"/>
    </source>
</evidence>
<dbReference type="InterPro" id="IPR015262">
    <property type="entry name" value="tRNA_Ile_lys_synt_subst-bd"/>
</dbReference>
<reference evidence="10 11" key="1">
    <citation type="submission" date="2021-08" db="EMBL/GenBank/DDBJ databases">
        <title>Novel members of of the genus Stenotrophomonas from differernt environment.</title>
        <authorList>
            <person name="Deng Y."/>
        </authorList>
    </citation>
    <scope>NUCLEOTIDE SEQUENCE [LARGE SCALE GENOMIC DNA]</scope>
    <source>
        <strain evidence="10 11">CPCC 101365</strain>
    </source>
</reference>
<dbReference type="SUPFAM" id="SSF52402">
    <property type="entry name" value="Adenine nucleotide alpha hydrolases-like"/>
    <property type="match status" value="1"/>
</dbReference>
<dbReference type="Pfam" id="PF11734">
    <property type="entry name" value="TilS_C"/>
    <property type="match status" value="1"/>
</dbReference>
<dbReference type="SUPFAM" id="SSF82829">
    <property type="entry name" value="MesJ substrate recognition domain-like"/>
    <property type="match status" value="1"/>
</dbReference>
<dbReference type="Proteomes" id="UP001431235">
    <property type="component" value="Unassembled WGS sequence"/>
</dbReference>
<dbReference type="InterPro" id="IPR014729">
    <property type="entry name" value="Rossmann-like_a/b/a_fold"/>
</dbReference>
<dbReference type="CDD" id="cd01992">
    <property type="entry name" value="TilS_N"/>
    <property type="match status" value="1"/>
</dbReference>
<comment type="domain">
    <text evidence="8">The N-terminal region contains the highly conserved SGGXDS motif, predicted to be a P-loop motif involved in ATP binding.</text>
</comment>
<proteinExistence type="inferred from homology"/>
<gene>
    <name evidence="8 10" type="primary">tilS</name>
    <name evidence="10" type="ORF">K5L01_02550</name>
</gene>
<dbReference type="NCBIfam" id="TIGR02433">
    <property type="entry name" value="lysidine_TilS_C"/>
    <property type="match status" value="1"/>
</dbReference>
<dbReference type="RefSeq" id="WP_250061665.1">
    <property type="nucleotide sequence ID" value="NZ_JAIKTS010000001.1"/>
</dbReference>
<accession>A0ABT0SEV0</accession>
<evidence type="ECO:0000256" key="6">
    <source>
        <dbReference type="ARBA" id="ARBA00022840"/>
    </source>
</evidence>
<evidence type="ECO:0000256" key="4">
    <source>
        <dbReference type="ARBA" id="ARBA00022694"/>
    </source>
</evidence>
<dbReference type="EC" id="6.3.4.19" evidence="8"/>
<protein>
    <recommendedName>
        <fullName evidence="8">tRNA(Ile)-lysidine synthase</fullName>
        <ecNumber evidence="8">6.3.4.19</ecNumber>
    </recommendedName>
    <alternativeName>
        <fullName evidence="8">tRNA(Ile)-2-lysyl-cytidine synthase</fullName>
    </alternativeName>
    <alternativeName>
        <fullName evidence="8">tRNA(Ile)-lysidine synthetase</fullName>
    </alternativeName>
</protein>